<accession>A0ABQ6EQ50</accession>
<dbReference type="EMBL" id="BSPV01000006">
    <property type="protein sequence ID" value="GLT15062.1"/>
    <property type="molecule type" value="Genomic_DNA"/>
</dbReference>
<keyword evidence="1" id="KW-0812">Transmembrane</keyword>
<keyword evidence="3" id="KW-1185">Reference proteome</keyword>
<evidence type="ECO:0000313" key="3">
    <source>
        <dbReference type="Proteomes" id="UP001157156"/>
    </source>
</evidence>
<comment type="caution">
    <text evidence="2">The sequence shown here is derived from an EMBL/GenBank/DDBJ whole genome shotgun (WGS) entry which is preliminary data.</text>
</comment>
<dbReference type="InterPro" id="IPR012902">
    <property type="entry name" value="N_methyl_site"/>
</dbReference>
<protein>
    <submittedName>
        <fullName evidence="2">MSHA biogenesis protein MshO</fullName>
    </submittedName>
</protein>
<dbReference type="PROSITE" id="PS00409">
    <property type="entry name" value="PROKAR_NTER_METHYL"/>
    <property type="match status" value="1"/>
</dbReference>
<organism evidence="2 3">
    <name type="scientific">Vibrio algivorus</name>
    <dbReference type="NCBI Taxonomy" id="1667024"/>
    <lineage>
        <taxon>Bacteria</taxon>
        <taxon>Pseudomonadati</taxon>
        <taxon>Pseudomonadota</taxon>
        <taxon>Gammaproteobacteria</taxon>
        <taxon>Vibrionales</taxon>
        <taxon>Vibrionaceae</taxon>
        <taxon>Vibrio</taxon>
    </lineage>
</organism>
<dbReference type="RefSeq" id="WP_089122278.1">
    <property type="nucleotide sequence ID" value="NZ_BSPV01000006.1"/>
</dbReference>
<keyword evidence="1" id="KW-1133">Transmembrane helix</keyword>
<dbReference type="NCBIfam" id="TIGR02532">
    <property type="entry name" value="IV_pilin_GFxxxE"/>
    <property type="match status" value="1"/>
</dbReference>
<proteinExistence type="predicted"/>
<dbReference type="Proteomes" id="UP001157156">
    <property type="component" value="Unassembled WGS sequence"/>
</dbReference>
<feature type="transmembrane region" description="Helical" evidence="1">
    <location>
        <begin position="12"/>
        <end position="33"/>
    </location>
</feature>
<evidence type="ECO:0000313" key="2">
    <source>
        <dbReference type="EMBL" id="GLT15062.1"/>
    </source>
</evidence>
<gene>
    <name evidence="2" type="ORF">GCM10007931_20370</name>
</gene>
<name>A0ABQ6EQ50_9VIBR</name>
<evidence type="ECO:0000256" key="1">
    <source>
        <dbReference type="SAM" id="Phobius"/>
    </source>
</evidence>
<reference evidence="3" key="1">
    <citation type="journal article" date="2019" name="Int. J. Syst. Evol. Microbiol.">
        <title>The Global Catalogue of Microorganisms (GCM) 10K type strain sequencing project: providing services to taxonomists for standard genome sequencing and annotation.</title>
        <authorList>
            <consortium name="The Broad Institute Genomics Platform"/>
            <consortium name="The Broad Institute Genome Sequencing Center for Infectious Disease"/>
            <person name="Wu L."/>
            <person name="Ma J."/>
        </authorList>
    </citation>
    <scope>NUCLEOTIDE SEQUENCE [LARGE SCALE GENOMIC DNA]</scope>
    <source>
        <strain evidence="3">NBRC 111146</strain>
    </source>
</reference>
<keyword evidence="1" id="KW-0472">Membrane</keyword>
<dbReference type="Pfam" id="PF07963">
    <property type="entry name" value="N_methyl"/>
    <property type="match status" value="1"/>
</dbReference>
<sequence length="261" mass="28849">MAKMKKQSGFTLIELIITIVAIGIMVMGITGFIELGTKGYADTVDRQQLQNQARFVVEKLTREIRHAVPNSFSVTNNDTCLSFYPIEYSGGYAVLEQNDDSINDRFRFVVVNTNSSPEGTVLQGNNMVINPATPEDLEPTNSTQSIVLSSVTKNDDNIYSIAFDDDFNASNVVASPANRLYIYNHKVTYCQEGTRLTREVDTNGAIQVGENVETAYFADGTGGADGENSLSRSALIHFQLRFKRGDEVSNYENDVQVMNVP</sequence>